<dbReference type="HOGENOM" id="CLU_3156243_0_0_10"/>
<keyword evidence="2" id="KW-1185">Reference proteome</keyword>
<reference evidence="1" key="1">
    <citation type="submission" date="2009-11" db="EMBL/GenBank/DDBJ databases">
        <authorList>
            <person name="Weinstock G."/>
            <person name="Sodergren E."/>
            <person name="Clifton S."/>
            <person name="Fulton L."/>
            <person name="Fulton B."/>
            <person name="Courtney L."/>
            <person name="Fronick C."/>
            <person name="Harrison M."/>
            <person name="Strong C."/>
            <person name="Farmer C."/>
            <person name="Delahaunty K."/>
            <person name="Markovic C."/>
            <person name="Hall O."/>
            <person name="Minx P."/>
            <person name="Tomlinson C."/>
            <person name="Mitreva M."/>
            <person name="Nelson J."/>
            <person name="Hou S."/>
            <person name="Wollam A."/>
            <person name="Pepin K.H."/>
            <person name="Johnson M."/>
            <person name="Bhonagiri V."/>
            <person name="Nash W.E."/>
            <person name="Warren W."/>
            <person name="Chinwalla A."/>
            <person name="Mardis E.R."/>
            <person name="Wilson R.K."/>
        </authorList>
    </citation>
    <scope>NUCLEOTIDE SEQUENCE [LARGE SCALE GENOMIC DNA]</scope>
    <source>
        <strain evidence="1">DSM 18205</strain>
    </source>
</reference>
<protein>
    <submittedName>
        <fullName evidence="1">Uncharacterized protein</fullName>
    </submittedName>
</protein>
<dbReference type="RefSeq" id="WP_006849412.1">
    <property type="nucleotide sequence ID" value="NZ_CP085932.1"/>
</dbReference>
<comment type="caution">
    <text evidence="1">The sequence shown here is derived from an EMBL/GenBank/DDBJ whole genome shotgun (WGS) entry which is preliminary data.</text>
</comment>
<dbReference type="EMBL" id="ACBX02000056">
    <property type="protein sequence ID" value="EFB33777.1"/>
    <property type="molecule type" value="Genomic_DNA"/>
</dbReference>
<name>D1PHM7_9BACT</name>
<dbReference type="GeneID" id="69848352"/>
<gene>
    <name evidence="1" type="ORF">PREVCOP_06747</name>
</gene>
<dbReference type="Proteomes" id="UP000004477">
    <property type="component" value="Unassembled WGS sequence"/>
</dbReference>
<proteinExistence type="predicted"/>
<sequence>MKQIQATHKKANISTKNALYFELGTEWNAEKAEKTPIFAKKSAHNEQL</sequence>
<evidence type="ECO:0000313" key="2">
    <source>
        <dbReference type="Proteomes" id="UP000004477"/>
    </source>
</evidence>
<evidence type="ECO:0000313" key="1">
    <source>
        <dbReference type="EMBL" id="EFB33777.1"/>
    </source>
</evidence>
<dbReference type="AlphaFoldDB" id="D1PHM7"/>
<organism evidence="1 2">
    <name type="scientific">Segatella copri DSM 18205</name>
    <dbReference type="NCBI Taxonomy" id="537011"/>
    <lineage>
        <taxon>Bacteria</taxon>
        <taxon>Pseudomonadati</taxon>
        <taxon>Bacteroidota</taxon>
        <taxon>Bacteroidia</taxon>
        <taxon>Bacteroidales</taxon>
        <taxon>Prevotellaceae</taxon>
        <taxon>Segatella</taxon>
    </lineage>
</organism>
<dbReference type="STRING" id="537011.PREVCOP_06747"/>
<dbReference type="PaxDb" id="537011-PREVCOP_06747"/>
<accession>D1PHM7</accession>